<sequence>MSSEADLPRSQSRPFLELAQSLRKNSQDSSQIARKISESVADGDLDHPEGLSILTVKVDALLAYIQNLALLCVHRLSGHSLGEETGSQYVKNLVKLRLRLEKMRPMEARLKYQVEKLLQTLAAVEREASSGAAHEDKQTDVEEDVDMLSFRPNPESLVSAQVGRSDVADEETGEPSPAVGGVYRPPKVAPVVYDPDAHVSRNARKKERQVSRNTALLADLTAGMSTNPYETSVGGVGGDGAIGTSGSSRARALRRMQEFEEENYKRLSLNKKEAKKRRRDEQDVALGGLGLSSHGGHRLSGGIEEEFGDLLRGSERDARRRARGDERDAYNALQKRAKRPTAMSQAKQHADTSDHLGASAASTHKFKKALRKHKQKSRV</sequence>
<feature type="compositionally biased region" description="Basic residues" evidence="1">
    <location>
        <begin position="364"/>
        <end position="379"/>
    </location>
</feature>
<dbReference type="STRING" id="425264.A0A3G2SAJ1"/>
<accession>A0A3G2SAJ1</accession>
<dbReference type="Pfam" id="PF04000">
    <property type="entry name" value="Sas10_Utp3"/>
    <property type="match status" value="1"/>
</dbReference>
<dbReference type="GO" id="GO:0032040">
    <property type="term" value="C:small-subunit processome"/>
    <property type="evidence" value="ECO:0007669"/>
    <property type="project" value="TreeGrafter"/>
</dbReference>
<feature type="region of interest" description="Disordered" evidence="1">
    <location>
        <begin position="1"/>
        <end position="30"/>
    </location>
</feature>
<organism evidence="2 3">
    <name type="scientific">Malassezia restricta (strain ATCC 96810 / NBRC 103918 / CBS 7877)</name>
    <name type="common">Seborrheic dermatitis infection agent</name>
    <dbReference type="NCBI Taxonomy" id="425264"/>
    <lineage>
        <taxon>Eukaryota</taxon>
        <taxon>Fungi</taxon>
        <taxon>Dikarya</taxon>
        <taxon>Basidiomycota</taxon>
        <taxon>Ustilaginomycotina</taxon>
        <taxon>Malasseziomycetes</taxon>
        <taxon>Malasseziales</taxon>
        <taxon>Malasseziaceae</taxon>
        <taxon>Malassezia</taxon>
    </lineage>
</organism>
<dbReference type="PANTHER" id="PTHR13237">
    <property type="entry name" value="SOMETHING ABOUT SILENCING PROTEIN 10-RELATED"/>
    <property type="match status" value="1"/>
</dbReference>
<dbReference type="Proteomes" id="UP000269793">
    <property type="component" value="Chromosome VI"/>
</dbReference>
<feature type="region of interest" description="Disordered" evidence="1">
    <location>
        <begin position="314"/>
        <end position="379"/>
    </location>
</feature>
<evidence type="ECO:0000313" key="3">
    <source>
        <dbReference type="Proteomes" id="UP000269793"/>
    </source>
</evidence>
<proteinExistence type="predicted"/>
<feature type="compositionally biased region" description="Basic and acidic residues" evidence="1">
    <location>
        <begin position="314"/>
        <end position="329"/>
    </location>
</feature>
<dbReference type="VEuPathDB" id="FungiDB:DNF11_3402"/>
<feature type="region of interest" description="Disordered" evidence="1">
    <location>
        <begin position="270"/>
        <end position="302"/>
    </location>
</feature>
<gene>
    <name evidence="2" type="primary">ngdn</name>
    <name evidence="2" type="ORF">DNF11_3402</name>
</gene>
<evidence type="ECO:0000313" key="2">
    <source>
        <dbReference type="EMBL" id="AYO44352.1"/>
    </source>
</evidence>
<evidence type="ECO:0000256" key="1">
    <source>
        <dbReference type="SAM" id="MobiDB-lite"/>
    </source>
</evidence>
<protein>
    <submittedName>
        <fullName evidence="2">Neuroguidin</fullName>
    </submittedName>
</protein>
<reference evidence="2 3" key="1">
    <citation type="submission" date="2018-10" db="EMBL/GenBank/DDBJ databases">
        <title>Complete genome sequence of Malassezia restricta CBS 7877.</title>
        <authorList>
            <person name="Morand S.C."/>
            <person name="Bertignac M."/>
            <person name="Iltis A."/>
            <person name="Kolder I."/>
            <person name="Pirovano W."/>
            <person name="Jourdain R."/>
            <person name="Clavaud C."/>
        </authorList>
    </citation>
    <scope>NUCLEOTIDE SEQUENCE [LARGE SCALE GENOMIC DNA]</scope>
    <source>
        <strain evidence="2 3">CBS 7877</strain>
    </source>
</reference>
<feature type="compositionally biased region" description="Polar residues" evidence="1">
    <location>
        <begin position="1"/>
        <end position="13"/>
    </location>
</feature>
<dbReference type="EMBL" id="CP033153">
    <property type="protein sequence ID" value="AYO44352.1"/>
    <property type="molecule type" value="Genomic_DNA"/>
</dbReference>
<dbReference type="OrthoDB" id="203440at2759"/>
<dbReference type="PANTHER" id="PTHR13237:SF9">
    <property type="entry name" value="NEUROGUIDIN"/>
    <property type="match status" value="1"/>
</dbReference>
<dbReference type="AlphaFoldDB" id="A0A3G2SAJ1"/>
<name>A0A3G2SAJ1_MALR7</name>
<dbReference type="InterPro" id="IPR007146">
    <property type="entry name" value="Sas10/Utp3/C1D"/>
</dbReference>
<feature type="region of interest" description="Disordered" evidence="1">
    <location>
        <begin position="150"/>
        <end position="183"/>
    </location>
</feature>
<dbReference type="GO" id="GO:0000462">
    <property type="term" value="P:maturation of SSU-rRNA from tricistronic rRNA transcript (SSU-rRNA, 5.8S rRNA, LSU-rRNA)"/>
    <property type="evidence" value="ECO:0007669"/>
    <property type="project" value="TreeGrafter"/>
</dbReference>
<keyword evidence="3" id="KW-1185">Reference proteome</keyword>